<keyword evidence="1" id="KW-0732">Signal</keyword>
<dbReference type="PATRIC" id="fig|997884.3.peg.2113"/>
<dbReference type="STRING" id="997884.HMPREF1068_02079"/>
<feature type="chain" id="PRO_5003716317" description="Peptidase S74 domain-containing protein" evidence="1">
    <location>
        <begin position="21"/>
        <end position="255"/>
    </location>
</feature>
<dbReference type="AlphaFoldDB" id="I8XR20"/>
<sequence length="255" mass="28178">MKKVYSFFCLVLFSFMAGYAQDVTTQFNGNLEIIGNPVSQNDQSSTYYSLSNKGIGGSPHIWKMVTASYAGGWGVASNGYEIWEYPDQSYESGNLEDHCCRQRFVIQTSREHANDYSAMIVGPRGGLNIGYVPNTIATDINDLSVNGNVGIGTLDTQGYKLAVNGIIRAKEIKVDSDWADFVFKKDYKLPTLGEVKKHIEEKGTLPGIPSESDVKANGVSLGEVNALLLQKIEELTLYVIKQQEEIEQLKALNNK</sequence>
<gene>
    <name evidence="2" type="ORF">HMPREF1068_02079</name>
</gene>
<proteinExistence type="predicted"/>
<feature type="signal peptide" evidence="1">
    <location>
        <begin position="1"/>
        <end position="20"/>
    </location>
</feature>
<name>I8XR20_9BACE</name>
<accession>I8XR20</accession>
<evidence type="ECO:0008006" key="4">
    <source>
        <dbReference type="Google" id="ProtNLM"/>
    </source>
</evidence>
<protein>
    <recommendedName>
        <fullName evidence="4">Peptidase S74 domain-containing protein</fullName>
    </recommendedName>
</protein>
<evidence type="ECO:0000313" key="3">
    <source>
        <dbReference type="Proteomes" id="UP000003089"/>
    </source>
</evidence>
<comment type="caution">
    <text evidence="2">The sequence shown here is derived from an EMBL/GenBank/DDBJ whole genome shotgun (WGS) entry which is preliminary data.</text>
</comment>
<dbReference type="eggNOG" id="COG1044">
    <property type="taxonomic scope" value="Bacteria"/>
</dbReference>
<dbReference type="Proteomes" id="UP000003089">
    <property type="component" value="Unassembled WGS sequence"/>
</dbReference>
<reference evidence="2 3" key="1">
    <citation type="submission" date="2012-02" db="EMBL/GenBank/DDBJ databases">
        <title>The Genome Sequence of Bacteroides nordii CL02T12C05.</title>
        <authorList>
            <consortium name="The Broad Institute Genome Sequencing Platform"/>
            <person name="Earl A."/>
            <person name="Ward D."/>
            <person name="Feldgarden M."/>
            <person name="Gevers D."/>
            <person name="Zitomersky N.L."/>
            <person name="Coyne M.J."/>
            <person name="Comstock L.E."/>
            <person name="Young S.K."/>
            <person name="Zeng Q."/>
            <person name="Gargeya S."/>
            <person name="Fitzgerald M."/>
            <person name="Haas B."/>
            <person name="Abouelleil A."/>
            <person name="Alvarado L."/>
            <person name="Arachchi H.M."/>
            <person name="Berlin A."/>
            <person name="Chapman S.B."/>
            <person name="Gearin G."/>
            <person name="Goldberg J."/>
            <person name="Griggs A."/>
            <person name="Gujja S."/>
            <person name="Hansen M."/>
            <person name="Heiman D."/>
            <person name="Howarth C."/>
            <person name="Larimer J."/>
            <person name="Lui A."/>
            <person name="MacDonald P.J.P."/>
            <person name="McCowen C."/>
            <person name="Montmayeur A."/>
            <person name="Murphy C."/>
            <person name="Neiman D."/>
            <person name="Pearson M."/>
            <person name="Priest M."/>
            <person name="Roberts A."/>
            <person name="Saif S."/>
            <person name="Shea T."/>
            <person name="Sisk P."/>
            <person name="Stolte C."/>
            <person name="Sykes S."/>
            <person name="Wortman J."/>
            <person name="Nusbaum C."/>
            <person name="Birren B."/>
        </authorList>
    </citation>
    <scope>NUCLEOTIDE SEQUENCE [LARGE SCALE GENOMIC DNA]</scope>
    <source>
        <strain evidence="2 3">CL02T12C05</strain>
    </source>
</reference>
<dbReference type="EMBL" id="AGXS01000015">
    <property type="protein sequence ID" value="EIY52532.1"/>
    <property type="molecule type" value="Genomic_DNA"/>
</dbReference>
<evidence type="ECO:0000256" key="1">
    <source>
        <dbReference type="SAM" id="SignalP"/>
    </source>
</evidence>
<dbReference type="HOGENOM" id="CLU_044440_3_0_10"/>
<evidence type="ECO:0000313" key="2">
    <source>
        <dbReference type="EMBL" id="EIY52532.1"/>
    </source>
</evidence>
<keyword evidence="3" id="KW-1185">Reference proteome</keyword>
<organism evidence="2 3">
    <name type="scientific">Bacteroides nordii CL02T12C05</name>
    <dbReference type="NCBI Taxonomy" id="997884"/>
    <lineage>
        <taxon>Bacteria</taxon>
        <taxon>Pseudomonadati</taxon>
        <taxon>Bacteroidota</taxon>
        <taxon>Bacteroidia</taxon>
        <taxon>Bacteroidales</taxon>
        <taxon>Bacteroidaceae</taxon>
        <taxon>Bacteroides</taxon>
    </lineage>
</organism>
<dbReference type="RefSeq" id="WP_007485183.1">
    <property type="nucleotide sequence ID" value="NZ_JH724314.1"/>
</dbReference>